<accession>A0ACA9N0M8</accession>
<reference evidence="1" key="1">
    <citation type="submission" date="2021-06" db="EMBL/GenBank/DDBJ databases">
        <authorList>
            <person name="Kallberg Y."/>
            <person name="Tangrot J."/>
            <person name="Rosling A."/>
        </authorList>
    </citation>
    <scope>NUCLEOTIDE SEQUENCE</scope>
    <source>
        <strain evidence="1">AU212A</strain>
    </source>
</reference>
<feature type="non-terminal residue" evidence="1">
    <location>
        <position position="1"/>
    </location>
</feature>
<dbReference type="Proteomes" id="UP000789860">
    <property type="component" value="Unassembled WGS sequence"/>
</dbReference>
<evidence type="ECO:0000313" key="1">
    <source>
        <dbReference type="EMBL" id="CAG8621255.1"/>
    </source>
</evidence>
<evidence type="ECO:0000313" key="2">
    <source>
        <dbReference type="Proteomes" id="UP000789860"/>
    </source>
</evidence>
<name>A0ACA9N0M8_9GLOM</name>
<proteinExistence type="predicted"/>
<dbReference type="EMBL" id="CAJVPM010017717">
    <property type="protein sequence ID" value="CAG8621255.1"/>
    <property type="molecule type" value="Genomic_DNA"/>
</dbReference>
<sequence length="45" mass="5204">SLNWYYSQIDMRIWNIAGETMNISKSAHADINHEGKELNLLNAIK</sequence>
<comment type="caution">
    <text evidence="1">The sequence shown here is derived from an EMBL/GenBank/DDBJ whole genome shotgun (WGS) entry which is preliminary data.</text>
</comment>
<keyword evidence="2" id="KW-1185">Reference proteome</keyword>
<feature type="non-terminal residue" evidence="1">
    <location>
        <position position="45"/>
    </location>
</feature>
<protein>
    <submittedName>
        <fullName evidence="1">8209_t:CDS:1</fullName>
    </submittedName>
</protein>
<gene>
    <name evidence="1" type="ORF">SCALOS_LOCUS7652</name>
</gene>
<organism evidence="1 2">
    <name type="scientific">Scutellospora calospora</name>
    <dbReference type="NCBI Taxonomy" id="85575"/>
    <lineage>
        <taxon>Eukaryota</taxon>
        <taxon>Fungi</taxon>
        <taxon>Fungi incertae sedis</taxon>
        <taxon>Mucoromycota</taxon>
        <taxon>Glomeromycotina</taxon>
        <taxon>Glomeromycetes</taxon>
        <taxon>Diversisporales</taxon>
        <taxon>Gigasporaceae</taxon>
        <taxon>Scutellospora</taxon>
    </lineage>
</organism>